<organism evidence="1 2">
    <name type="scientific">Paramuricea clavata</name>
    <name type="common">Red gorgonian</name>
    <name type="synonym">Violescent sea-whip</name>
    <dbReference type="NCBI Taxonomy" id="317549"/>
    <lineage>
        <taxon>Eukaryota</taxon>
        <taxon>Metazoa</taxon>
        <taxon>Cnidaria</taxon>
        <taxon>Anthozoa</taxon>
        <taxon>Octocorallia</taxon>
        <taxon>Malacalcyonacea</taxon>
        <taxon>Plexauridae</taxon>
        <taxon>Paramuricea</taxon>
    </lineage>
</organism>
<dbReference type="AlphaFoldDB" id="A0A7D9JIB7"/>
<dbReference type="Pfam" id="PF00300">
    <property type="entry name" value="His_Phos_1"/>
    <property type="match status" value="1"/>
</dbReference>
<evidence type="ECO:0000313" key="2">
    <source>
        <dbReference type="Proteomes" id="UP001152795"/>
    </source>
</evidence>
<comment type="caution">
    <text evidence="1">The sequence shown here is derived from an EMBL/GenBank/DDBJ whole genome shotgun (WGS) entry which is preliminary data.</text>
</comment>
<gene>
    <name evidence="1" type="ORF">PACLA_8A076920</name>
</gene>
<dbReference type="GO" id="GO:0016791">
    <property type="term" value="F:phosphatase activity"/>
    <property type="evidence" value="ECO:0007669"/>
    <property type="project" value="TreeGrafter"/>
</dbReference>
<evidence type="ECO:0000313" key="1">
    <source>
        <dbReference type="EMBL" id="CAB4029436.1"/>
    </source>
</evidence>
<proteinExistence type="predicted"/>
<dbReference type="EMBL" id="CACRXK020016173">
    <property type="protein sequence ID" value="CAB4029436.1"/>
    <property type="molecule type" value="Genomic_DNA"/>
</dbReference>
<dbReference type="SUPFAM" id="SSF53254">
    <property type="entry name" value="Phosphoglycerate mutase-like"/>
    <property type="match status" value="1"/>
</dbReference>
<sequence>MSTSSNQGRTKTVHFIRHGESTWNVCRRQLKLSDLPQQDRPVLVDAPLSFKGMQQASTLKETIVNLKPEIAVTSPYTRTLQTCLTSYGSENVIVTALCREFMAATCDNIGLPASCLKVIYPCFDFSSLDETWWYIQDDIKSQPKAVNLLTQGELVVENQEQFAARAEEFHKFLCERPERSIAVYSHNDFLMFFLSKYFGLTTAHISNGEVFSREMPCQD</sequence>
<name>A0A7D9JIB7_PARCT</name>
<dbReference type="GO" id="GO:0005737">
    <property type="term" value="C:cytoplasm"/>
    <property type="evidence" value="ECO:0007669"/>
    <property type="project" value="TreeGrafter"/>
</dbReference>
<keyword evidence="2" id="KW-1185">Reference proteome</keyword>
<accession>A0A7D9JIB7</accession>
<dbReference type="InterPro" id="IPR050275">
    <property type="entry name" value="PGM_Phosphatase"/>
</dbReference>
<dbReference type="PANTHER" id="PTHR48100:SF1">
    <property type="entry name" value="HISTIDINE PHOSPHATASE FAMILY PROTEIN-RELATED"/>
    <property type="match status" value="1"/>
</dbReference>
<dbReference type="CDD" id="cd07067">
    <property type="entry name" value="HP_PGM_like"/>
    <property type="match status" value="1"/>
</dbReference>
<dbReference type="Gene3D" id="3.40.50.1240">
    <property type="entry name" value="Phosphoglycerate mutase-like"/>
    <property type="match status" value="1"/>
</dbReference>
<dbReference type="InterPro" id="IPR029033">
    <property type="entry name" value="His_PPase_superfam"/>
</dbReference>
<dbReference type="Proteomes" id="UP001152795">
    <property type="component" value="Unassembled WGS sequence"/>
</dbReference>
<reference evidence="1" key="1">
    <citation type="submission" date="2020-04" db="EMBL/GenBank/DDBJ databases">
        <authorList>
            <person name="Alioto T."/>
            <person name="Alioto T."/>
            <person name="Gomez Garrido J."/>
        </authorList>
    </citation>
    <scope>NUCLEOTIDE SEQUENCE</scope>
    <source>
        <strain evidence="1">A484AB</strain>
    </source>
</reference>
<protein>
    <submittedName>
        <fullName evidence="1">Uncharacterized protein</fullName>
    </submittedName>
</protein>
<dbReference type="PANTHER" id="PTHR48100">
    <property type="entry name" value="BROAD-SPECIFICITY PHOSPHATASE YOR283W-RELATED"/>
    <property type="match status" value="1"/>
</dbReference>
<dbReference type="SMART" id="SM00855">
    <property type="entry name" value="PGAM"/>
    <property type="match status" value="1"/>
</dbReference>
<dbReference type="OrthoDB" id="496981at2759"/>
<dbReference type="InterPro" id="IPR013078">
    <property type="entry name" value="His_Pase_superF_clade-1"/>
</dbReference>